<dbReference type="PROSITE" id="PS00086">
    <property type="entry name" value="CYTOCHROME_P450"/>
    <property type="match status" value="1"/>
</dbReference>
<evidence type="ECO:0000313" key="11">
    <source>
        <dbReference type="Proteomes" id="UP000246352"/>
    </source>
</evidence>
<proteinExistence type="inferred from homology"/>
<dbReference type="PANTHER" id="PTHR46696:SF1">
    <property type="entry name" value="CYTOCHROME P450 YJIB-RELATED"/>
    <property type="match status" value="1"/>
</dbReference>
<name>A0A317PUD2_9HYPH</name>
<dbReference type="AlphaFoldDB" id="A0A317PUD2"/>
<evidence type="ECO:0000256" key="6">
    <source>
        <dbReference type="ARBA" id="ARBA00023004"/>
    </source>
</evidence>
<dbReference type="Gene3D" id="1.10.630.10">
    <property type="entry name" value="Cytochrome P450"/>
    <property type="match status" value="1"/>
</dbReference>
<evidence type="ECO:0000313" key="10">
    <source>
        <dbReference type="EMBL" id="PWW04294.1"/>
    </source>
</evidence>
<dbReference type="RefSeq" id="WP_110030742.1">
    <property type="nucleotide sequence ID" value="NZ_QGTR01000001.1"/>
</dbReference>
<dbReference type="InterPro" id="IPR001128">
    <property type="entry name" value="Cyt_P450"/>
</dbReference>
<evidence type="ECO:0000256" key="2">
    <source>
        <dbReference type="ARBA" id="ARBA00010617"/>
    </source>
</evidence>
<dbReference type="GO" id="GO:0004497">
    <property type="term" value="F:monooxygenase activity"/>
    <property type="evidence" value="ECO:0007669"/>
    <property type="project" value="UniProtKB-KW"/>
</dbReference>
<dbReference type="Pfam" id="PF00067">
    <property type="entry name" value="p450"/>
    <property type="match status" value="1"/>
</dbReference>
<evidence type="ECO:0000256" key="4">
    <source>
        <dbReference type="ARBA" id="ARBA00022723"/>
    </source>
</evidence>
<comment type="cofactor">
    <cofactor evidence="1">
        <name>heme</name>
        <dbReference type="ChEBI" id="CHEBI:30413"/>
    </cofactor>
</comment>
<dbReference type="Proteomes" id="UP000246352">
    <property type="component" value="Unassembled WGS sequence"/>
</dbReference>
<evidence type="ECO:0000256" key="7">
    <source>
        <dbReference type="ARBA" id="ARBA00023033"/>
    </source>
</evidence>
<evidence type="ECO:0000256" key="1">
    <source>
        <dbReference type="ARBA" id="ARBA00001971"/>
    </source>
</evidence>
<dbReference type="FunFam" id="1.10.630.10:FF:000018">
    <property type="entry name" value="Cytochrome P450 monooxygenase"/>
    <property type="match status" value="1"/>
</dbReference>
<evidence type="ECO:0000256" key="9">
    <source>
        <dbReference type="RuleBase" id="RU000461"/>
    </source>
</evidence>
<protein>
    <submittedName>
        <fullName evidence="10">Unspecific monooxygenase</fullName>
    </submittedName>
</protein>
<comment type="function">
    <text evidence="8">Cytochromes P450 are a group of heme-thiolate monooxygenases. They oxidize a variety of structurally unrelated compounds, including steroids, fatty acids, and xenobiotics.</text>
</comment>
<dbReference type="OrthoDB" id="9801155at2"/>
<evidence type="ECO:0000256" key="5">
    <source>
        <dbReference type="ARBA" id="ARBA00023002"/>
    </source>
</evidence>
<accession>A0A317PUD2</accession>
<keyword evidence="6 9" id="KW-0408">Iron</keyword>
<dbReference type="InterPro" id="IPR002397">
    <property type="entry name" value="Cyt_P450_B"/>
</dbReference>
<keyword evidence="5 9" id="KW-0560">Oxidoreductase</keyword>
<dbReference type="PANTHER" id="PTHR46696">
    <property type="entry name" value="P450, PUTATIVE (EUROFUNG)-RELATED"/>
    <property type="match status" value="1"/>
</dbReference>
<evidence type="ECO:0000256" key="3">
    <source>
        <dbReference type="ARBA" id="ARBA00022617"/>
    </source>
</evidence>
<reference evidence="10 11" key="1">
    <citation type="submission" date="2018-05" db="EMBL/GenBank/DDBJ databases">
        <title>Genomic Encyclopedia of Type Strains, Phase IV (KMG-IV): sequencing the most valuable type-strain genomes for metagenomic binning, comparative biology and taxonomic classification.</title>
        <authorList>
            <person name="Goeker M."/>
        </authorList>
    </citation>
    <scope>NUCLEOTIDE SEQUENCE [LARGE SCALE GENOMIC DNA]</scope>
    <source>
        <strain evidence="10 11">DSM 16791</strain>
    </source>
</reference>
<keyword evidence="11" id="KW-1185">Reference proteome</keyword>
<evidence type="ECO:0000256" key="8">
    <source>
        <dbReference type="ARBA" id="ARBA00043906"/>
    </source>
</evidence>
<dbReference type="CDD" id="cd20625">
    <property type="entry name" value="CYP164-like"/>
    <property type="match status" value="1"/>
</dbReference>
<organism evidence="10 11">
    <name type="scientific">Hoeflea marina</name>
    <dbReference type="NCBI Taxonomy" id="274592"/>
    <lineage>
        <taxon>Bacteria</taxon>
        <taxon>Pseudomonadati</taxon>
        <taxon>Pseudomonadota</taxon>
        <taxon>Alphaproteobacteria</taxon>
        <taxon>Hyphomicrobiales</taxon>
        <taxon>Rhizobiaceae</taxon>
        <taxon>Hoeflea</taxon>
    </lineage>
</organism>
<dbReference type="InterPro" id="IPR036396">
    <property type="entry name" value="Cyt_P450_sf"/>
</dbReference>
<keyword evidence="4 9" id="KW-0479">Metal-binding</keyword>
<keyword evidence="3 9" id="KW-0349">Heme</keyword>
<dbReference type="EMBL" id="QGTR01000001">
    <property type="protein sequence ID" value="PWW04294.1"/>
    <property type="molecule type" value="Genomic_DNA"/>
</dbReference>
<dbReference type="PRINTS" id="PR00359">
    <property type="entry name" value="BP450"/>
</dbReference>
<dbReference type="GO" id="GO:0016705">
    <property type="term" value="F:oxidoreductase activity, acting on paired donors, with incorporation or reduction of molecular oxygen"/>
    <property type="evidence" value="ECO:0007669"/>
    <property type="project" value="InterPro"/>
</dbReference>
<gene>
    <name evidence="10" type="ORF">DFR52_101989</name>
</gene>
<dbReference type="GO" id="GO:0020037">
    <property type="term" value="F:heme binding"/>
    <property type="evidence" value="ECO:0007669"/>
    <property type="project" value="InterPro"/>
</dbReference>
<sequence>MATASSAAPAPTLPVFDGTSMRLSPKDPGFYTDPYPAYAAIHARGPAIFWEEYGHWCFAGHDLVNRSLRERRFGRQILHVASRQELGWPLPKPHLADFDRLEDVSLLELEPPAHTRLRTLVNRAFVSRQVERLKPDIEALAHSLIDGFERDRHAELLASYGEIIPVTIIARMLGVPMEMTPQLLDWSHRMVRMYMFLRDEDIERDANAAARQFTLYLEDLIAGRRRALGDDLISHMLTARSGDDGLTATELVSTTILLLNAGHEATVHQIGNAVATILSTGADPKTMFADDRSTALAVEECMRFDPPLHMFTRWVLEDCEPSPGVTLRKGDRIGLMLGAANHDPARFPDPGSFRPDRDDGMQLAFGGGLHFCIGAPLARLELQVALPILFERLPALALAEPPRWRDAYHFRGLERLNASW</sequence>
<keyword evidence="7 9" id="KW-0503">Monooxygenase</keyword>
<dbReference type="SUPFAM" id="SSF48264">
    <property type="entry name" value="Cytochrome P450"/>
    <property type="match status" value="1"/>
</dbReference>
<comment type="caution">
    <text evidence="10">The sequence shown here is derived from an EMBL/GenBank/DDBJ whole genome shotgun (WGS) entry which is preliminary data.</text>
</comment>
<dbReference type="InterPro" id="IPR017972">
    <property type="entry name" value="Cyt_P450_CS"/>
</dbReference>
<comment type="similarity">
    <text evidence="2 9">Belongs to the cytochrome P450 family.</text>
</comment>
<dbReference type="GO" id="GO:0005506">
    <property type="term" value="F:iron ion binding"/>
    <property type="evidence" value="ECO:0007669"/>
    <property type="project" value="InterPro"/>
</dbReference>